<dbReference type="InterPro" id="IPR010209">
    <property type="entry name" value="Ion_transpt_RnfG/RsxG"/>
</dbReference>
<dbReference type="AlphaFoldDB" id="A0A845QGI9"/>
<evidence type="ECO:0000256" key="1">
    <source>
        <dbReference type="ARBA" id="ARBA00022448"/>
    </source>
</evidence>
<evidence type="ECO:0000256" key="5">
    <source>
        <dbReference type="ARBA" id="ARBA00022982"/>
    </source>
</evidence>
<keyword evidence="5" id="KW-0249">Electron transport</keyword>
<dbReference type="PANTHER" id="PTHR36118:SF1">
    <property type="entry name" value="ION-TRANSLOCATING OXIDOREDUCTASE COMPLEX SUBUNIT G"/>
    <property type="match status" value="1"/>
</dbReference>
<keyword evidence="3" id="KW-0285">Flavoprotein</keyword>
<sequence length="195" mass="20497">MKQSAHFNPKSTSWVISLVVMIAVSAAVIFGSEAIYGSANKKYTEPVEVDFTIASTQDIDIAGTNAADYNVTAVEEAYDTAGALVGYVVKGTTVGYNAEEPIELAVTISADGTLVLGIDVLRQKETEYLGEKIATDAFKGQFTGRYLPVVIAGETAQGSPIDAISKATISSKAVVDGVNRAQEFVLANYTVSAAE</sequence>
<accession>A0A845QGI9</accession>
<gene>
    <name evidence="8" type="ORF">D0435_06040</name>
</gene>
<dbReference type="EMBL" id="QXWK01000010">
    <property type="protein sequence ID" value="NBH61212.1"/>
    <property type="molecule type" value="Genomic_DNA"/>
</dbReference>
<feature type="domain" description="FMN-binding" evidence="7">
    <location>
        <begin position="95"/>
        <end position="185"/>
    </location>
</feature>
<feature type="transmembrane region" description="Helical" evidence="6">
    <location>
        <begin position="12"/>
        <end position="32"/>
    </location>
</feature>
<dbReference type="RefSeq" id="WP_160201496.1">
    <property type="nucleotide sequence ID" value="NZ_QXWK01000010.1"/>
</dbReference>
<dbReference type="GO" id="GO:0022900">
    <property type="term" value="P:electron transport chain"/>
    <property type="evidence" value="ECO:0007669"/>
    <property type="project" value="InterPro"/>
</dbReference>
<organism evidence="8 9">
    <name type="scientific">Anaerotruncus colihominis</name>
    <dbReference type="NCBI Taxonomy" id="169435"/>
    <lineage>
        <taxon>Bacteria</taxon>
        <taxon>Bacillati</taxon>
        <taxon>Bacillota</taxon>
        <taxon>Clostridia</taxon>
        <taxon>Eubacteriales</taxon>
        <taxon>Oscillospiraceae</taxon>
        <taxon>Anaerotruncus</taxon>
    </lineage>
</organism>
<keyword evidence="1" id="KW-0813">Transport</keyword>
<proteinExistence type="predicted"/>
<name>A0A845QGI9_9FIRM</name>
<evidence type="ECO:0000256" key="3">
    <source>
        <dbReference type="ARBA" id="ARBA00022630"/>
    </source>
</evidence>
<keyword evidence="6" id="KW-1133">Transmembrane helix</keyword>
<dbReference type="SMART" id="SM00900">
    <property type="entry name" value="FMN_bind"/>
    <property type="match status" value="1"/>
</dbReference>
<keyword evidence="9" id="KW-1185">Reference proteome</keyword>
<keyword evidence="6" id="KW-0472">Membrane</keyword>
<dbReference type="InterPro" id="IPR007329">
    <property type="entry name" value="FMN-bd"/>
</dbReference>
<dbReference type="GO" id="GO:0005886">
    <property type="term" value="C:plasma membrane"/>
    <property type="evidence" value="ECO:0007669"/>
    <property type="project" value="InterPro"/>
</dbReference>
<evidence type="ECO:0000313" key="9">
    <source>
        <dbReference type="Proteomes" id="UP000446866"/>
    </source>
</evidence>
<evidence type="ECO:0000256" key="6">
    <source>
        <dbReference type="SAM" id="Phobius"/>
    </source>
</evidence>
<keyword evidence="4" id="KW-0288">FMN</keyword>
<dbReference type="PANTHER" id="PTHR36118">
    <property type="entry name" value="ION-TRANSLOCATING OXIDOREDUCTASE COMPLEX SUBUNIT G"/>
    <property type="match status" value="1"/>
</dbReference>
<protein>
    <submittedName>
        <fullName evidence="8">FMN-binding protein</fullName>
    </submittedName>
</protein>
<evidence type="ECO:0000256" key="4">
    <source>
        <dbReference type="ARBA" id="ARBA00022643"/>
    </source>
</evidence>
<keyword evidence="2" id="KW-0597">Phosphoprotein</keyword>
<reference evidence="8 9" key="1">
    <citation type="submission" date="2018-08" db="EMBL/GenBank/DDBJ databases">
        <title>Murine metabolic-syndrome-specific gut microbial biobank.</title>
        <authorList>
            <person name="Liu C."/>
        </authorList>
    </citation>
    <scope>NUCLEOTIDE SEQUENCE [LARGE SCALE GENOMIC DNA]</scope>
    <source>
        <strain evidence="8 9">28</strain>
    </source>
</reference>
<evidence type="ECO:0000256" key="2">
    <source>
        <dbReference type="ARBA" id="ARBA00022553"/>
    </source>
</evidence>
<evidence type="ECO:0000259" key="7">
    <source>
        <dbReference type="SMART" id="SM00900"/>
    </source>
</evidence>
<evidence type="ECO:0000313" key="8">
    <source>
        <dbReference type="EMBL" id="NBH61212.1"/>
    </source>
</evidence>
<comment type="caution">
    <text evidence="8">The sequence shown here is derived from an EMBL/GenBank/DDBJ whole genome shotgun (WGS) entry which is preliminary data.</text>
</comment>
<dbReference type="GO" id="GO:0009055">
    <property type="term" value="F:electron transfer activity"/>
    <property type="evidence" value="ECO:0007669"/>
    <property type="project" value="InterPro"/>
</dbReference>
<dbReference type="Pfam" id="PF04205">
    <property type="entry name" value="FMN_bind"/>
    <property type="match status" value="1"/>
</dbReference>
<dbReference type="Proteomes" id="UP000446866">
    <property type="component" value="Unassembled WGS sequence"/>
</dbReference>
<dbReference type="GO" id="GO:0010181">
    <property type="term" value="F:FMN binding"/>
    <property type="evidence" value="ECO:0007669"/>
    <property type="project" value="InterPro"/>
</dbReference>
<keyword evidence="6" id="KW-0812">Transmembrane</keyword>